<feature type="transmembrane region" description="Helical" evidence="9">
    <location>
        <begin position="248"/>
        <end position="270"/>
    </location>
</feature>
<dbReference type="InterPro" id="IPR038377">
    <property type="entry name" value="Na/Glc_symporter_sf"/>
</dbReference>
<evidence type="ECO:0000256" key="9">
    <source>
        <dbReference type="SAM" id="Phobius"/>
    </source>
</evidence>
<keyword evidence="4" id="KW-1003">Cell membrane</keyword>
<comment type="similarity">
    <text evidence="2 8">Belongs to the sodium:solute symporter (SSF) (TC 2.A.21) family.</text>
</comment>
<dbReference type="PROSITE" id="PS50283">
    <property type="entry name" value="NA_SOLUT_SYMP_3"/>
    <property type="match status" value="1"/>
</dbReference>
<feature type="transmembrane region" description="Helical" evidence="9">
    <location>
        <begin position="404"/>
        <end position="428"/>
    </location>
</feature>
<dbReference type="Proteomes" id="UP001500507">
    <property type="component" value="Unassembled WGS sequence"/>
</dbReference>
<feature type="transmembrane region" description="Helical" evidence="9">
    <location>
        <begin position="77"/>
        <end position="95"/>
    </location>
</feature>
<evidence type="ECO:0000256" key="6">
    <source>
        <dbReference type="ARBA" id="ARBA00022989"/>
    </source>
</evidence>
<dbReference type="PANTHER" id="PTHR48086:SF5">
    <property type="entry name" value="NA(+):SOLUTE SYMPORTER (SSF FAMILY)"/>
    <property type="match status" value="1"/>
</dbReference>
<dbReference type="Pfam" id="PF00474">
    <property type="entry name" value="SSF"/>
    <property type="match status" value="2"/>
</dbReference>
<dbReference type="RefSeq" id="WP_343768361.1">
    <property type="nucleotide sequence ID" value="NZ_BAAAFG010000016.1"/>
</dbReference>
<feature type="transmembrane region" description="Helical" evidence="9">
    <location>
        <begin position="508"/>
        <end position="525"/>
    </location>
</feature>
<keyword evidence="11" id="KW-1185">Reference proteome</keyword>
<name>A0ABN1MJM2_9FLAO</name>
<dbReference type="InterPro" id="IPR050277">
    <property type="entry name" value="Sodium:Solute_Symporter"/>
</dbReference>
<dbReference type="CDD" id="cd11480">
    <property type="entry name" value="SLC5sbd_u4"/>
    <property type="match status" value="1"/>
</dbReference>
<evidence type="ECO:0000256" key="7">
    <source>
        <dbReference type="ARBA" id="ARBA00023136"/>
    </source>
</evidence>
<feature type="transmembrane region" description="Helical" evidence="9">
    <location>
        <begin position="146"/>
        <end position="167"/>
    </location>
</feature>
<feature type="transmembrane region" description="Helical" evidence="9">
    <location>
        <begin position="476"/>
        <end position="501"/>
    </location>
</feature>
<feature type="transmembrane region" description="Helical" evidence="9">
    <location>
        <begin position="179"/>
        <end position="200"/>
    </location>
</feature>
<protein>
    <submittedName>
        <fullName evidence="10">Cation acetate symporter</fullName>
    </submittedName>
</protein>
<proteinExistence type="inferred from homology"/>
<keyword evidence="6 9" id="KW-1133">Transmembrane helix</keyword>
<evidence type="ECO:0000256" key="3">
    <source>
        <dbReference type="ARBA" id="ARBA00022448"/>
    </source>
</evidence>
<evidence type="ECO:0000313" key="10">
    <source>
        <dbReference type="EMBL" id="GAA0873396.1"/>
    </source>
</evidence>
<evidence type="ECO:0000256" key="1">
    <source>
        <dbReference type="ARBA" id="ARBA00004141"/>
    </source>
</evidence>
<feature type="transmembrane region" description="Helical" evidence="9">
    <location>
        <begin position="449"/>
        <end position="470"/>
    </location>
</feature>
<dbReference type="EMBL" id="BAAAFG010000016">
    <property type="protein sequence ID" value="GAA0873396.1"/>
    <property type="molecule type" value="Genomic_DNA"/>
</dbReference>
<dbReference type="PANTHER" id="PTHR48086">
    <property type="entry name" value="SODIUM/PROLINE SYMPORTER-RELATED"/>
    <property type="match status" value="1"/>
</dbReference>
<dbReference type="InterPro" id="IPR019899">
    <property type="entry name" value="Na/solute_symporter_VC_2705"/>
</dbReference>
<keyword evidence="5 9" id="KW-0812">Transmembrane</keyword>
<sequence length="596" mass="63973">MDVQMWTYILVGLTFTLYIGIAIWSRAGSTKEFYVAGGGVSPLANGMATAADWMSAASFISMAGIIAFAGYDGSVYLMGWTGGYVLLALLLAPYLRKFGKFTVPDFIGDRYYSKTARLVAVFCALLVSFTYVAGQMRGVGLVFSRFLEVEINTGVIIGMIIVLFYAVLGGMKGITYTQVAQYCVLIFAFMVPAIFISIQMTGNPIPQLGMGSTLNDGSGTYLLDKLDGLSIDLGFAAYTDGSKSMIDVLAITLALMVGTAGLPHVIVRFFTVKRVKDARKSAGWALLLIAILYTTAPAVAVFAKTNMMDSVVNKSYADQPEWLKNYESLGLIAWNDKNSDGKIQYGPGEAFEGNKNKPVFKDKLRNEVGNRITSNPNMKTANELYVDRDIMVLANPEIANLPDWVIALVAAGGLAAALSTAAGLLLVISSSVSHDLIKKVVNPNISEKGELVAARLSAVGAVCIAGYFGINPPGFVAAVVALAFGLAAASFFPAIILGIFYKRMNKEGAIAGMVTGILTMLIYMMKYKLGWFDETLPGKEEWWFGISPEGFGSIAMIINFIVSLVVCQLTTAPPEEVQEIVENIRIPSGAGEATGH</sequence>
<comment type="subcellular location">
    <subcellularLocation>
        <location evidence="1">Membrane</location>
        <topology evidence="1">Multi-pass membrane protein</topology>
    </subcellularLocation>
</comment>
<reference evidence="10 11" key="1">
    <citation type="journal article" date="2019" name="Int. J. Syst. Evol. Microbiol.">
        <title>The Global Catalogue of Microorganisms (GCM) 10K type strain sequencing project: providing services to taxonomists for standard genome sequencing and annotation.</title>
        <authorList>
            <consortium name="The Broad Institute Genomics Platform"/>
            <consortium name="The Broad Institute Genome Sequencing Center for Infectious Disease"/>
            <person name="Wu L."/>
            <person name="Ma J."/>
        </authorList>
    </citation>
    <scope>NUCLEOTIDE SEQUENCE [LARGE SCALE GENOMIC DNA]</scope>
    <source>
        <strain evidence="10 11">JCM 16082</strain>
    </source>
</reference>
<comment type="caution">
    <text evidence="10">The sequence shown here is derived from an EMBL/GenBank/DDBJ whole genome shotgun (WGS) entry which is preliminary data.</text>
</comment>
<accession>A0ABN1MJM2</accession>
<gene>
    <name evidence="10" type="ORF">GCM10009117_25430</name>
</gene>
<evidence type="ECO:0000313" key="11">
    <source>
        <dbReference type="Proteomes" id="UP001500507"/>
    </source>
</evidence>
<evidence type="ECO:0000256" key="8">
    <source>
        <dbReference type="RuleBase" id="RU362091"/>
    </source>
</evidence>
<evidence type="ECO:0000256" key="2">
    <source>
        <dbReference type="ARBA" id="ARBA00006434"/>
    </source>
</evidence>
<dbReference type="PROSITE" id="PS00457">
    <property type="entry name" value="NA_SOLUT_SYMP_2"/>
    <property type="match status" value="1"/>
</dbReference>
<feature type="transmembrane region" description="Helical" evidence="9">
    <location>
        <begin position="282"/>
        <end position="303"/>
    </location>
</feature>
<feature type="transmembrane region" description="Helical" evidence="9">
    <location>
        <begin position="116"/>
        <end position="134"/>
    </location>
</feature>
<keyword evidence="3" id="KW-0813">Transport</keyword>
<organism evidence="10 11">
    <name type="scientific">Gangjinia marincola</name>
    <dbReference type="NCBI Taxonomy" id="578463"/>
    <lineage>
        <taxon>Bacteria</taxon>
        <taxon>Pseudomonadati</taxon>
        <taxon>Bacteroidota</taxon>
        <taxon>Flavobacteriia</taxon>
        <taxon>Flavobacteriales</taxon>
        <taxon>Flavobacteriaceae</taxon>
        <taxon>Gangjinia</taxon>
    </lineage>
</organism>
<feature type="transmembrane region" description="Helical" evidence="9">
    <location>
        <begin position="545"/>
        <end position="566"/>
    </location>
</feature>
<dbReference type="InterPro" id="IPR001734">
    <property type="entry name" value="Na/solute_symporter"/>
</dbReference>
<dbReference type="Gene3D" id="1.20.1730.10">
    <property type="entry name" value="Sodium/glucose cotransporter"/>
    <property type="match status" value="1"/>
</dbReference>
<dbReference type="InterPro" id="IPR018212">
    <property type="entry name" value="Na/solute_symporter_CS"/>
</dbReference>
<evidence type="ECO:0000256" key="5">
    <source>
        <dbReference type="ARBA" id="ARBA00022692"/>
    </source>
</evidence>
<keyword evidence="7 9" id="KW-0472">Membrane</keyword>
<evidence type="ECO:0000256" key="4">
    <source>
        <dbReference type="ARBA" id="ARBA00022475"/>
    </source>
</evidence>
<dbReference type="NCBIfam" id="TIGR03648">
    <property type="entry name" value="Na_symport_lg"/>
    <property type="match status" value="1"/>
</dbReference>
<feature type="transmembrane region" description="Helical" evidence="9">
    <location>
        <begin position="6"/>
        <end position="24"/>
    </location>
</feature>